<evidence type="ECO:0000313" key="2">
    <source>
        <dbReference type="EMBL" id="MBS7455712.1"/>
    </source>
</evidence>
<dbReference type="RefSeq" id="WP_211927935.1">
    <property type="nucleotide sequence ID" value="NZ_JAGQFT020000001.1"/>
</dbReference>
<organism evidence="1">
    <name type="scientific">Coralloluteibacterium stylophorae</name>
    <dbReference type="NCBI Taxonomy" id="1776034"/>
    <lineage>
        <taxon>Bacteria</taxon>
        <taxon>Pseudomonadati</taxon>
        <taxon>Pseudomonadota</taxon>
        <taxon>Gammaproteobacteria</taxon>
        <taxon>Lysobacterales</taxon>
        <taxon>Lysobacteraceae</taxon>
        <taxon>Coralloluteibacterium</taxon>
    </lineage>
</organism>
<dbReference type="AlphaFoldDB" id="A0A8J8AZS0"/>
<reference evidence="1" key="2">
    <citation type="submission" date="2021-04" db="EMBL/GenBank/DDBJ databases">
        <authorList>
            <person name="Karlyshev A.V."/>
        </authorList>
    </citation>
    <scope>NUCLEOTIDE SEQUENCE</scope>
    <source>
        <strain evidence="1">LMG 29479</strain>
    </source>
</reference>
<gene>
    <name evidence="2" type="ORF">KB893_000995</name>
    <name evidence="1" type="ORF">KB893_16400</name>
</gene>
<accession>A0A8J8AZS0</accession>
<keyword evidence="3" id="KW-1185">Reference proteome</keyword>
<dbReference type="EMBL" id="JAGQFT020000001">
    <property type="protein sequence ID" value="MBS7455712.1"/>
    <property type="molecule type" value="Genomic_DNA"/>
</dbReference>
<dbReference type="EMBL" id="JAGQFT010000231">
    <property type="protein sequence ID" value="MBR0564069.1"/>
    <property type="molecule type" value="Genomic_DNA"/>
</dbReference>
<protein>
    <submittedName>
        <fullName evidence="1">Uncharacterized protein</fullName>
    </submittedName>
</protein>
<evidence type="ECO:0000313" key="1">
    <source>
        <dbReference type="EMBL" id="MBR0564069.1"/>
    </source>
</evidence>
<comment type="caution">
    <text evidence="1">The sequence shown here is derived from an EMBL/GenBank/DDBJ whole genome shotgun (WGS) entry which is preliminary data.</text>
</comment>
<dbReference type="Proteomes" id="UP000675747">
    <property type="component" value="Unassembled WGS sequence"/>
</dbReference>
<name>A0A8J8AZS0_9GAMM</name>
<reference evidence="2 3" key="1">
    <citation type="journal article" date="2021" name="Microbiol. Resour. Announc.">
        <title>Draft Genome Sequence of Coralloluteibacterium stylophorae LMG 29479T.</title>
        <authorList>
            <person name="Karlyshev A.V."/>
            <person name="Kudryashova E.B."/>
            <person name="Ariskina E.V."/>
            <person name="Conroy A.P."/>
            <person name="Abidueva E.Y."/>
        </authorList>
    </citation>
    <scope>NUCLEOTIDE SEQUENCE [LARGE SCALE GENOMIC DNA]</scope>
    <source>
        <strain evidence="2 3">LMG 29479</strain>
    </source>
</reference>
<proteinExistence type="predicted"/>
<evidence type="ECO:0000313" key="3">
    <source>
        <dbReference type="Proteomes" id="UP000675747"/>
    </source>
</evidence>
<sequence>MSDALDAWQAQWPLLFRALADPDVAMPSPGNGGLEQACASWGALHHALRCLLGWEDVGRGLAWWYAAGRPVVDSPVLALVERVWGRDDLLDYYAAWAWKPEDVGWLRPQSTDPTHHPSPSWLAQHAIWRDEDWWRAFLRRGAVRRHDPFYGGSDPLHLSAHGGDEGAAPSPRARLMLQPGEHRAVLVAGELATWHADLHSAGQALPSLGERSWRVDVFDRLGGWLGEYRRSRVSGRWFTGRHAVHMQGIPGR</sequence>